<dbReference type="Proteomes" id="UP000239089">
    <property type="component" value="Unassembled WGS sequence"/>
</dbReference>
<evidence type="ECO:0000313" key="4">
    <source>
        <dbReference type="Proteomes" id="UP000239089"/>
    </source>
</evidence>
<dbReference type="EMBL" id="NHSJ01000100">
    <property type="protein sequence ID" value="PPQ28965.1"/>
    <property type="molecule type" value="Genomic_DNA"/>
</dbReference>
<sequence length="106" mass="11849">MDSGTMAQWAAVFVSVTFSLAAMVLAWINRRSDKIEAVEATCDALDKRLATVETEVKHLPNVDLVHELQLTMAEMRGEMKTLLARVEPIKAISERLQNWALEGHAK</sequence>
<dbReference type="RefSeq" id="WP_104508922.1">
    <property type="nucleotide sequence ID" value="NZ_JACIGC010000011.1"/>
</dbReference>
<dbReference type="InterPro" id="IPR020269">
    <property type="entry name" value="Phage_Mu_Releasin"/>
</dbReference>
<organism evidence="3 4">
    <name type="scientific">Rhodoblastus sphagnicola</name>
    <dbReference type="NCBI Taxonomy" id="333368"/>
    <lineage>
        <taxon>Bacteria</taxon>
        <taxon>Pseudomonadati</taxon>
        <taxon>Pseudomonadota</taxon>
        <taxon>Alphaproteobacteria</taxon>
        <taxon>Hyphomicrobiales</taxon>
        <taxon>Rhodoblastaceae</taxon>
        <taxon>Rhodoblastus</taxon>
    </lineage>
</organism>
<keyword evidence="4" id="KW-1185">Reference proteome</keyword>
<keyword evidence="2" id="KW-0472">Membrane</keyword>
<evidence type="ECO:0000256" key="1">
    <source>
        <dbReference type="SAM" id="Coils"/>
    </source>
</evidence>
<dbReference type="AlphaFoldDB" id="A0A2S6N2W0"/>
<reference evidence="3 4" key="1">
    <citation type="journal article" date="2018" name="Arch. Microbiol.">
        <title>New insights into the metabolic potential of the phototrophic purple bacterium Rhodopila globiformis DSM 161(T) from its draft genome sequence and evidence for a vanadium-dependent nitrogenase.</title>
        <authorList>
            <person name="Imhoff J.F."/>
            <person name="Rahn T."/>
            <person name="Kunzel S."/>
            <person name="Neulinger S.C."/>
        </authorList>
    </citation>
    <scope>NUCLEOTIDE SEQUENCE [LARGE SCALE GENOMIC DNA]</scope>
    <source>
        <strain evidence="3 4">DSM 16996</strain>
    </source>
</reference>
<proteinExistence type="predicted"/>
<keyword evidence="2" id="KW-0812">Transmembrane</keyword>
<accession>A0A2S6N2W0</accession>
<name>A0A2S6N2W0_9HYPH</name>
<keyword evidence="2" id="KW-1133">Transmembrane helix</keyword>
<evidence type="ECO:0000313" key="3">
    <source>
        <dbReference type="EMBL" id="PPQ28965.1"/>
    </source>
</evidence>
<feature type="coiled-coil region" evidence="1">
    <location>
        <begin position="35"/>
        <end position="85"/>
    </location>
</feature>
<keyword evidence="1" id="KW-0175">Coiled coil</keyword>
<evidence type="ECO:0000256" key="2">
    <source>
        <dbReference type="SAM" id="Phobius"/>
    </source>
</evidence>
<evidence type="ECO:0008006" key="5">
    <source>
        <dbReference type="Google" id="ProtNLM"/>
    </source>
</evidence>
<dbReference type="OrthoDB" id="7857886at2"/>
<feature type="transmembrane region" description="Helical" evidence="2">
    <location>
        <begin position="6"/>
        <end position="28"/>
    </location>
</feature>
<dbReference type="Pfam" id="PF10805">
    <property type="entry name" value="DUF2730"/>
    <property type="match status" value="1"/>
</dbReference>
<comment type="caution">
    <text evidence="3">The sequence shown here is derived from an EMBL/GenBank/DDBJ whole genome shotgun (WGS) entry which is preliminary data.</text>
</comment>
<gene>
    <name evidence="3" type="ORF">CCR94_16370</name>
</gene>
<protein>
    <recommendedName>
        <fullName evidence="5">DUF2730 domain-containing protein</fullName>
    </recommendedName>
</protein>